<organism evidence="1">
    <name type="scientific">Cyanothece sp. (strain PCC 7425 / ATCC 29141)</name>
    <dbReference type="NCBI Taxonomy" id="395961"/>
    <lineage>
        <taxon>Bacteria</taxon>
        <taxon>Bacillati</taxon>
        <taxon>Cyanobacteriota</taxon>
        <taxon>Cyanophyceae</taxon>
        <taxon>Gomontiellales</taxon>
        <taxon>Cyanothecaceae</taxon>
        <taxon>Cyanothece</taxon>
    </lineage>
</organism>
<accession>B8HYU6</accession>
<dbReference type="EMBL" id="CP001345">
    <property type="protein sequence ID" value="ACL47594.1"/>
    <property type="molecule type" value="Genomic_DNA"/>
</dbReference>
<reference evidence="1" key="1">
    <citation type="submission" date="2009-01" db="EMBL/GenBank/DDBJ databases">
        <title>Complete sequence of plasmid1 Cyanothece sp. PCC 7425.</title>
        <authorList>
            <consortium name="US DOE Joint Genome Institute"/>
            <person name="Lucas S."/>
            <person name="Copeland A."/>
            <person name="Lapidus A."/>
            <person name="Glavina del Rio T."/>
            <person name="Dalin E."/>
            <person name="Tice H."/>
            <person name="Bruce D."/>
            <person name="Goodwin L."/>
            <person name="Pitluck S."/>
            <person name="Sims D."/>
            <person name="Meineke L."/>
            <person name="Brettin T."/>
            <person name="Detter J.C."/>
            <person name="Han C."/>
            <person name="Larimer F."/>
            <person name="Land M."/>
            <person name="Hauser L."/>
            <person name="Kyrpides N."/>
            <person name="Ovchinnikova G."/>
            <person name="Liberton M."/>
            <person name="Stoeckel J."/>
            <person name="Banerjee A."/>
            <person name="Singh A."/>
            <person name="Page L."/>
            <person name="Sato H."/>
            <person name="Zhao L."/>
            <person name="Sherman L."/>
            <person name="Pakrasi H."/>
            <person name="Richardson P."/>
        </authorList>
    </citation>
    <scope>NUCLEOTIDE SEQUENCE</scope>
    <source>
        <strain evidence="1">PCC 7425</strain>
        <plasmid evidence="1">pP742501</plasmid>
    </source>
</reference>
<dbReference type="HOGENOM" id="CLU_531897_0_0_3"/>
<dbReference type="AlphaFoldDB" id="B8HYU6"/>
<protein>
    <submittedName>
        <fullName evidence="1">Uncharacterized protein</fullName>
    </submittedName>
</protein>
<gene>
    <name evidence="1" type="ordered locus">Cyan7425_5333</name>
</gene>
<proteinExistence type="predicted"/>
<evidence type="ECO:0000313" key="1">
    <source>
        <dbReference type="EMBL" id="ACL47594.1"/>
    </source>
</evidence>
<geneLocation type="plasmid" evidence="1">
    <name>pP742501</name>
</geneLocation>
<dbReference type="OrthoDB" id="428676at2"/>
<dbReference type="KEGG" id="cyn:Cyan7425_5333"/>
<name>B8HYU6_CYAP4</name>
<keyword evidence="1" id="KW-0614">Plasmid</keyword>
<sequence length="520" mass="60230">MHLWIVTIGSSDVQLISDKANQAKGRTEKQRSDKVWSYWYTDDLRADCYDIPFEPKQLFKDKEESYRIAPRILGRVYQASDESRQHEILDYLSFPLLDNFVQALKDYPAPEAIAVLLTDQSTIFGSDRQRKLNSPYWQDTCELQPILQDYFAEKFPGAACEFISLIPNSEAESLDNWNAVLDLVRGKFRSLTIADQPIQVNPGKNVYVSHQAGTPAISSAVQFISLSRFRDNVQFLVSNEYDRQTCTIPRSNYLRELQRQEAIALLERRDYGGVRDVLGLTAITPGNSSEKRAKYLLEAGNQWNFAEFQKFKKILVDRKLISGVKFPWWRLGYESAYLSVIRLTKQENTVEALFHSFRAIEGSISRWAQDKYRSHIEVDPQYGPQIKLSIQRELPGYLNALSESMQDNFQRKGRIGLYGVQLYELLKEARSDWQIDHHIKVVWETTKNQRNELFHRIEGLQTVEVYQAWGTNTVEEWKAKVLGCLNFIAKDDLPQKFESLEEASLMTEVHQELERAIADL</sequence>